<keyword evidence="3" id="KW-0732">Signal</keyword>
<feature type="chain" id="PRO_5045601601" description="DUF4366 domain-containing protein" evidence="3">
    <location>
        <begin position="28"/>
        <end position="184"/>
    </location>
</feature>
<proteinExistence type="predicted"/>
<dbReference type="EMBL" id="JAKNJB010000024">
    <property type="protein sequence ID" value="MCG4527972.1"/>
    <property type="molecule type" value="Genomic_DNA"/>
</dbReference>
<feature type="compositionally biased region" description="Low complexity" evidence="1">
    <location>
        <begin position="111"/>
        <end position="132"/>
    </location>
</feature>
<feature type="region of interest" description="Disordered" evidence="1">
    <location>
        <begin position="98"/>
        <end position="132"/>
    </location>
</feature>
<keyword evidence="2" id="KW-0812">Transmembrane</keyword>
<dbReference type="RefSeq" id="WP_227603382.1">
    <property type="nucleotide sequence ID" value="NZ_JAKNJB010000024.1"/>
</dbReference>
<evidence type="ECO:0000256" key="1">
    <source>
        <dbReference type="SAM" id="MobiDB-lite"/>
    </source>
</evidence>
<gene>
    <name evidence="4" type="ORF">L0P79_12995</name>
</gene>
<accession>A0ABS9MAY5</accession>
<feature type="signal peptide" evidence="3">
    <location>
        <begin position="1"/>
        <end position="27"/>
    </location>
</feature>
<evidence type="ECO:0000313" key="5">
    <source>
        <dbReference type="Proteomes" id="UP001200313"/>
    </source>
</evidence>
<keyword evidence="2" id="KW-1133">Transmembrane helix</keyword>
<dbReference type="Proteomes" id="UP001200313">
    <property type="component" value="Unassembled WGS sequence"/>
</dbReference>
<keyword evidence="5" id="KW-1185">Reference proteome</keyword>
<evidence type="ECO:0000256" key="2">
    <source>
        <dbReference type="SAM" id="Phobius"/>
    </source>
</evidence>
<organism evidence="4 5">
    <name type="scientific">Intestinimonas massiliensis</name>
    <name type="common">ex Afouda et al. 2020</name>
    <dbReference type="NCBI Taxonomy" id="1673721"/>
    <lineage>
        <taxon>Bacteria</taxon>
        <taxon>Bacillati</taxon>
        <taxon>Bacillota</taxon>
        <taxon>Clostridia</taxon>
        <taxon>Eubacteriales</taxon>
        <taxon>Intestinimonas</taxon>
    </lineage>
</organism>
<keyword evidence="2" id="KW-0472">Membrane</keyword>
<name>A0ABS9MAY5_9FIRM</name>
<sequence length="184" mass="20012">MTIQRRLRVTLLTALCLAMCLCTTAFADTDGTEPKITQQPDQLVLQLGTRWAGVEFELRTDAGVFPAPIVVDETGVLTMDLGGSTTYTLSCINSTVPIPDPPAEQVPDTQQPPDSSAQQPSGQVQQPQEQVPAVEPADVPIAPMVVFFVGLACGIGGLVALYFAKRRRQQADYDEWAEEDEEQY</sequence>
<reference evidence="4 5" key="1">
    <citation type="submission" date="2022-01" db="EMBL/GenBank/DDBJ databases">
        <title>Collection of gut derived symbiotic bacterial strains cultured from healthy donors.</title>
        <authorList>
            <person name="Lin H."/>
            <person name="Kohout C."/>
            <person name="Waligurski E."/>
            <person name="Pamer E.G."/>
        </authorList>
    </citation>
    <scope>NUCLEOTIDE SEQUENCE [LARGE SCALE GENOMIC DNA]</scope>
    <source>
        <strain evidence="4 5">DFI.3.7</strain>
    </source>
</reference>
<feature type="transmembrane region" description="Helical" evidence="2">
    <location>
        <begin position="141"/>
        <end position="164"/>
    </location>
</feature>
<evidence type="ECO:0008006" key="6">
    <source>
        <dbReference type="Google" id="ProtNLM"/>
    </source>
</evidence>
<evidence type="ECO:0000313" key="4">
    <source>
        <dbReference type="EMBL" id="MCG4527972.1"/>
    </source>
</evidence>
<evidence type="ECO:0000256" key="3">
    <source>
        <dbReference type="SAM" id="SignalP"/>
    </source>
</evidence>
<protein>
    <recommendedName>
        <fullName evidence="6">DUF4366 domain-containing protein</fullName>
    </recommendedName>
</protein>
<comment type="caution">
    <text evidence="4">The sequence shown here is derived from an EMBL/GenBank/DDBJ whole genome shotgun (WGS) entry which is preliminary data.</text>
</comment>